<dbReference type="EC" id="3.1.3.71" evidence="2"/>
<dbReference type="Proteomes" id="UP000679307">
    <property type="component" value="Chromosome"/>
</dbReference>
<keyword evidence="3" id="KW-1185">Reference proteome</keyword>
<accession>A0ABX8EGE6</accession>
<proteinExistence type="predicted"/>
<dbReference type="RefSeq" id="WP_275955934.1">
    <property type="nucleotide sequence ID" value="NZ_CP075371.1"/>
</dbReference>
<evidence type="ECO:0000256" key="1">
    <source>
        <dbReference type="SAM" id="MobiDB-lite"/>
    </source>
</evidence>
<keyword evidence="2" id="KW-0378">Hydrolase</keyword>
<reference evidence="2 3" key="1">
    <citation type="submission" date="2021-05" db="EMBL/GenBank/DDBJ databases">
        <title>Complete genome of Nocardioides aquaticus KCTC 9944T isolated from meromictic and hypersaline Ekho Lake, Antarctica.</title>
        <authorList>
            <person name="Hwang K."/>
            <person name="Kim K.M."/>
            <person name="Choe H."/>
        </authorList>
    </citation>
    <scope>NUCLEOTIDE SEQUENCE [LARGE SCALE GENOMIC DNA]</scope>
    <source>
        <strain evidence="2 3">KCTC 9944</strain>
    </source>
</reference>
<name>A0ABX8EGE6_9ACTN</name>
<dbReference type="GO" id="GO:0050532">
    <property type="term" value="F:2-phosphosulfolactate phosphatase activity"/>
    <property type="evidence" value="ECO:0007669"/>
    <property type="project" value="UniProtKB-EC"/>
</dbReference>
<sequence length="210" mass="21360">MTDDDPRGAGRRAAHGQAAYAVRLETGPAGAAAVVAGLGAEDVTVVVDVLSFTTTVTLAVERGVEVHPFAWRDERAEAYARERDAVLAVGRFEAAASSPGVEERASRDRPTLSPAAMLRGDGLAGVRRLVLPSPNGSTISALLADAGVGVVGACLRNARAVADALAPALLRGSTLAVVASGERWGTGRCAPRPRTSGGPGRCSPRSSIAA</sequence>
<feature type="compositionally biased region" description="Low complexity" evidence="1">
    <location>
        <begin position="192"/>
        <end position="210"/>
    </location>
</feature>
<dbReference type="Pfam" id="PF04029">
    <property type="entry name" value="2-ph_phosp"/>
    <property type="match status" value="1"/>
</dbReference>
<dbReference type="InterPro" id="IPR005238">
    <property type="entry name" value="ComB-like"/>
</dbReference>
<evidence type="ECO:0000313" key="3">
    <source>
        <dbReference type="Proteomes" id="UP000679307"/>
    </source>
</evidence>
<protein>
    <submittedName>
        <fullName evidence="2">2-phosphosulfolactate phosphatase</fullName>
        <ecNumber evidence="2">3.1.3.71</ecNumber>
    </submittedName>
</protein>
<feature type="region of interest" description="Disordered" evidence="1">
    <location>
        <begin position="186"/>
        <end position="210"/>
    </location>
</feature>
<evidence type="ECO:0000313" key="2">
    <source>
        <dbReference type="EMBL" id="QVT77718.1"/>
    </source>
</evidence>
<organism evidence="2 3">
    <name type="scientific">Nocardioides aquaticus</name>
    <dbReference type="NCBI Taxonomy" id="160826"/>
    <lineage>
        <taxon>Bacteria</taxon>
        <taxon>Bacillati</taxon>
        <taxon>Actinomycetota</taxon>
        <taxon>Actinomycetes</taxon>
        <taxon>Propionibacteriales</taxon>
        <taxon>Nocardioidaceae</taxon>
        <taxon>Nocardioides</taxon>
    </lineage>
</organism>
<gene>
    <name evidence="2" type="primary">comB</name>
    <name evidence="2" type="ORF">ENKNEFLB_00083</name>
</gene>
<dbReference type="EMBL" id="CP075371">
    <property type="protein sequence ID" value="QVT77718.1"/>
    <property type="molecule type" value="Genomic_DNA"/>
</dbReference>